<reference evidence="1 2" key="1">
    <citation type="journal article" date="2023" name="Insect Mol. Biol.">
        <title>Genome sequencing provides insights into the evolution of gene families encoding plant cell wall-degrading enzymes in longhorned beetles.</title>
        <authorList>
            <person name="Shin N.R."/>
            <person name="Okamura Y."/>
            <person name="Kirsch R."/>
            <person name="Pauchet Y."/>
        </authorList>
    </citation>
    <scope>NUCLEOTIDE SEQUENCE [LARGE SCALE GENOMIC DNA]</scope>
    <source>
        <strain evidence="1">EAD_L_NR</strain>
    </source>
</reference>
<name>A0AAV8V522_9CUCU</name>
<dbReference type="InterPro" id="IPR029058">
    <property type="entry name" value="AB_hydrolase_fold"/>
</dbReference>
<sequence>MAHTFMKRLNIKKYSLLGWSDGGISSIILSSKYSSHIEKLVIWGVNSYILPQEVMSYESKILELSEHGM</sequence>
<dbReference type="EMBL" id="JANEYG010000654">
    <property type="protein sequence ID" value="KAJ8909314.1"/>
    <property type="molecule type" value="Genomic_DNA"/>
</dbReference>
<evidence type="ECO:0000313" key="2">
    <source>
        <dbReference type="Proteomes" id="UP001159042"/>
    </source>
</evidence>
<gene>
    <name evidence="1" type="ORF">NQ315_008312</name>
</gene>
<comment type="caution">
    <text evidence="1">The sequence shown here is derived from an EMBL/GenBank/DDBJ whole genome shotgun (WGS) entry which is preliminary data.</text>
</comment>
<dbReference type="AlphaFoldDB" id="A0AAV8V522"/>
<dbReference type="PANTHER" id="PTHR46331">
    <property type="entry name" value="VALACYCLOVIR HYDROLASE"/>
    <property type="match status" value="1"/>
</dbReference>
<dbReference type="Gene3D" id="3.40.50.1820">
    <property type="entry name" value="alpha/beta hydrolase"/>
    <property type="match status" value="1"/>
</dbReference>
<proteinExistence type="predicted"/>
<dbReference type="Proteomes" id="UP001159042">
    <property type="component" value="Unassembled WGS sequence"/>
</dbReference>
<protein>
    <submittedName>
        <fullName evidence="1">Uncharacterized protein</fullName>
    </submittedName>
</protein>
<dbReference type="SUPFAM" id="SSF53474">
    <property type="entry name" value="alpha/beta-Hydrolases"/>
    <property type="match status" value="1"/>
</dbReference>
<dbReference type="PANTHER" id="PTHR46331:SF2">
    <property type="entry name" value="VALACYCLOVIR HYDROLASE"/>
    <property type="match status" value="1"/>
</dbReference>
<organism evidence="1 2">
    <name type="scientific">Exocentrus adspersus</name>
    <dbReference type="NCBI Taxonomy" id="1586481"/>
    <lineage>
        <taxon>Eukaryota</taxon>
        <taxon>Metazoa</taxon>
        <taxon>Ecdysozoa</taxon>
        <taxon>Arthropoda</taxon>
        <taxon>Hexapoda</taxon>
        <taxon>Insecta</taxon>
        <taxon>Pterygota</taxon>
        <taxon>Neoptera</taxon>
        <taxon>Endopterygota</taxon>
        <taxon>Coleoptera</taxon>
        <taxon>Polyphaga</taxon>
        <taxon>Cucujiformia</taxon>
        <taxon>Chrysomeloidea</taxon>
        <taxon>Cerambycidae</taxon>
        <taxon>Lamiinae</taxon>
        <taxon>Acanthocinini</taxon>
        <taxon>Exocentrus</taxon>
    </lineage>
</organism>
<dbReference type="GO" id="GO:0017171">
    <property type="term" value="F:serine hydrolase activity"/>
    <property type="evidence" value="ECO:0007669"/>
    <property type="project" value="TreeGrafter"/>
</dbReference>
<keyword evidence="2" id="KW-1185">Reference proteome</keyword>
<evidence type="ECO:0000313" key="1">
    <source>
        <dbReference type="EMBL" id="KAJ8909314.1"/>
    </source>
</evidence>
<accession>A0AAV8V522</accession>